<dbReference type="PANTHER" id="PTHR12992">
    <property type="entry name" value="NUDIX HYDROLASE"/>
    <property type="match status" value="1"/>
</dbReference>
<organism evidence="8 9">
    <name type="scientific">Streptococcus ruminantium</name>
    <dbReference type="NCBI Taxonomy" id="1917441"/>
    <lineage>
        <taxon>Bacteria</taxon>
        <taxon>Bacillati</taxon>
        <taxon>Bacillota</taxon>
        <taxon>Bacilli</taxon>
        <taxon>Lactobacillales</taxon>
        <taxon>Streptococcaceae</taxon>
        <taxon>Streptococcus</taxon>
    </lineage>
</organism>
<proteinExistence type="predicted"/>
<dbReference type="PANTHER" id="PTHR12992:SF11">
    <property type="entry name" value="MITOCHONDRIAL COENZYME A DIPHOSPHATASE NUDT8"/>
    <property type="match status" value="1"/>
</dbReference>
<comment type="cofactor">
    <cofactor evidence="2">
        <name>Mg(2+)</name>
        <dbReference type="ChEBI" id="CHEBI:18420"/>
    </cofactor>
</comment>
<dbReference type="EMBL" id="AP018400">
    <property type="protein sequence ID" value="BBA91906.1"/>
    <property type="molecule type" value="Genomic_DNA"/>
</dbReference>
<dbReference type="InterPro" id="IPR000086">
    <property type="entry name" value="NUDIX_hydrolase_dom"/>
</dbReference>
<dbReference type="GeneID" id="52228854"/>
<evidence type="ECO:0000256" key="2">
    <source>
        <dbReference type="ARBA" id="ARBA00001946"/>
    </source>
</evidence>
<dbReference type="GO" id="GO:0046872">
    <property type="term" value="F:metal ion binding"/>
    <property type="evidence" value="ECO:0007669"/>
    <property type="project" value="UniProtKB-KW"/>
</dbReference>
<keyword evidence="3" id="KW-0479">Metal-binding</keyword>
<evidence type="ECO:0000256" key="6">
    <source>
        <dbReference type="ARBA" id="ARBA00023211"/>
    </source>
</evidence>
<reference evidence="8 9" key="1">
    <citation type="journal article" date="2018" name="Genome Biol. Evol.">
        <title>Complete Genome Sequence of Streptococcus ruminantium sp. nov. GUT-187T (=DSM 104980T =JCM 31869T), the Type Strain of S. ruminantium, and Comparison with Genome Sequences of Streptococcus suis Strains.</title>
        <authorList>
            <person name="Tohya M."/>
            <person name="Sekizaki T."/>
            <person name="Miyoshi-Akiyama T."/>
        </authorList>
    </citation>
    <scope>NUCLEOTIDE SEQUENCE [LARGE SCALE GENOMIC DNA]</scope>
    <source>
        <strain evidence="8 9">GUT187T</strain>
    </source>
</reference>
<evidence type="ECO:0000256" key="1">
    <source>
        <dbReference type="ARBA" id="ARBA00001936"/>
    </source>
</evidence>
<dbReference type="KEGG" id="srq:SR187_1375"/>
<gene>
    <name evidence="8" type="ORF">SR187_1375</name>
</gene>
<evidence type="ECO:0000313" key="9">
    <source>
        <dbReference type="Proteomes" id="UP000269331"/>
    </source>
</evidence>
<accession>A0A2Z5TKJ6</accession>
<name>A0A2Z5TKJ6_9STRE</name>
<sequence length="204" mass="23526">MTKRVRALLEHYHPQPLGEKYTYAVCLPLVWTDGQWQVLYEIRSEFISQPGEVSFPGGGIESEETAEMAAIRELVEELNIHHSQVELLGEIDYLVLAGSTIRCFVGCLHLDWHTIQPNEEVERLFTVPLTALLETDPVYYQLDSKVVPDCNFPFERLRAGIGYSFSHHKRSIPFYENLPENIWGMTAQFTHRFVEILRSEGQSE</sequence>
<dbReference type="Proteomes" id="UP000269331">
    <property type="component" value="Chromosome"/>
</dbReference>
<dbReference type="RefSeq" id="WP_120171282.1">
    <property type="nucleotide sequence ID" value="NZ_AP018400.1"/>
</dbReference>
<keyword evidence="4" id="KW-0378">Hydrolase</keyword>
<keyword evidence="5" id="KW-0460">Magnesium</keyword>
<dbReference type="PROSITE" id="PS00893">
    <property type="entry name" value="NUDIX_BOX"/>
    <property type="match status" value="1"/>
</dbReference>
<dbReference type="InterPro" id="IPR020084">
    <property type="entry name" value="NUDIX_hydrolase_CS"/>
</dbReference>
<dbReference type="SUPFAM" id="SSF55811">
    <property type="entry name" value="Nudix"/>
    <property type="match status" value="1"/>
</dbReference>
<dbReference type="InterPro" id="IPR015797">
    <property type="entry name" value="NUDIX_hydrolase-like_dom_sf"/>
</dbReference>
<feature type="domain" description="Nudix hydrolase" evidence="7">
    <location>
        <begin position="20"/>
        <end position="149"/>
    </location>
</feature>
<keyword evidence="6" id="KW-0464">Manganese</keyword>
<evidence type="ECO:0000313" key="8">
    <source>
        <dbReference type="EMBL" id="BBA91906.1"/>
    </source>
</evidence>
<evidence type="ECO:0000256" key="3">
    <source>
        <dbReference type="ARBA" id="ARBA00022723"/>
    </source>
</evidence>
<comment type="cofactor">
    <cofactor evidence="1">
        <name>Mn(2+)</name>
        <dbReference type="ChEBI" id="CHEBI:29035"/>
    </cofactor>
</comment>
<dbReference type="OrthoDB" id="9802805at2"/>
<protein>
    <submittedName>
        <fullName evidence="8">CoA pyrophosphatase</fullName>
    </submittedName>
</protein>
<dbReference type="Gene3D" id="3.90.79.10">
    <property type="entry name" value="Nucleoside Triphosphate Pyrophosphohydrolase"/>
    <property type="match status" value="1"/>
</dbReference>
<dbReference type="CDD" id="cd03426">
    <property type="entry name" value="NUDIX_CoAse_Nudt7"/>
    <property type="match status" value="1"/>
</dbReference>
<evidence type="ECO:0000259" key="7">
    <source>
        <dbReference type="PROSITE" id="PS51462"/>
    </source>
</evidence>
<dbReference type="InterPro" id="IPR045121">
    <property type="entry name" value="CoAse"/>
</dbReference>
<dbReference type="AlphaFoldDB" id="A0A2Z5TKJ6"/>
<evidence type="ECO:0000256" key="4">
    <source>
        <dbReference type="ARBA" id="ARBA00022801"/>
    </source>
</evidence>
<evidence type="ECO:0000256" key="5">
    <source>
        <dbReference type="ARBA" id="ARBA00022842"/>
    </source>
</evidence>
<dbReference type="GO" id="GO:0010945">
    <property type="term" value="F:coenzyme A diphosphatase activity"/>
    <property type="evidence" value="ECO:0007669"/>
    <property type="project" value="InterPro"/>
</dbReference>
<dbReference type="Pfam" id="PF00293">
    <property type="entry name" value="NUDIX"/>
    <property type="match status" value="1"/>
</dbReference>
<dbReference type="PROSITE" id="PS51462">
    <property type="entry name" value="NUDIX"/>
    <property type="match status" value="1"/>
</dbReference>